<reference evidence="2 3" key="1">
    <citation type="journal article" date="2019" name="Genome Biol. Evol.">
        <title>Day and night: Metabolic profiles and evolutionary relationships of six axenic non-marine cyanobacteria.</title>
        <authorList>
            <person name="Will S.E."/>
            <person name="Henke P."/>
            <person name="Boedeker C."/>
            <person name="Huang S."/>
            <person name="Brinkmann H."/>
            <person name="Rohde M."/>
            <person name="Jarek M."/>
            <person name="Friedl T."/>
            <person name="Seufert S."/>
            <person name="Schumacher M."/>
            <person name="Overmann J."/>
            <person name="Neumann-Schaal M."/>
            <person name="Petersen J."/>
        </authorList>
    </citation>
    <scope>NUCLEOTIDE SEQUENCE [LARGE SCALE GENOMIC DNA]</scope>
    <source>
        <strain evidence="2 3">PCC 6912</strain>
    </source>
</reference>
<keyword evidence="1" id="KW-0812">Transmembrane</keyword>
<dbReference type="EMBL" id="RSCJ01000007">
    <property type="protein sequence ID" value="RUR83341.1"/>
    <property type="molecule type" value="Genomic_DNA"/>
</dbReference>
<keyword evidence="3" id="KW-1185">Reference proteome</keyword>
<organism evidence="2 3">
    <name type="scientific">Chlorogloeopsis fritschii PCC 6912</name>
    <dbReference type="NCBI Taxonomy" id="211165"/>
    <lineage>
        <taxon>Bacteria</taxon>
        <taxon>Bacillati</taxon>
        <taxon>Cyanobacteriota</taxon>
        <taxon>Cyanophyceae</taxon>
        <taxon>Nostocales</taxon>
        <taxon>Chlorogloeopsidaceae</taxon>
        <taxon>Chlorogloeopsis</taxon>
    </lineage>
</organism>
<dbReference type="Proteomes" id="UP000268857">
    <property type="component" value="Unassembled WGS sequence"/>
</dbReference>
<dbReference type="AlphaFoldDB" id="A0A433NKK8"/>
<feature type="transmembrane region" description="Helical" evidence="1">
    <location>
        <begin position="34"/>
        <end position="63"/>
    </location>
</feature>
<keyword evidence="1" id="KW-0472">Membrane</keyword>
<dbReference type="Pfam" id="PF11317">
    <property type="entry name" value="DUF3119"/>
    <property type="match status" value="1"/>
</dbReference>
<comment type="caution">
    <text evidence="2">The sequence shown here is derived from an EMBL/GenBank/DDBJ whole genome shotgun (WGS) entry which is preliminary data.</text>
</comment>
<evidence type="ECO:0000313" key="3">
    <source>
        <dbReference type="Proteomes" id="UP000268857"/>
    </source>
</evidence>
<dbReference type="STRING" id="211165.GCA_000317285_04713"/>
<dbReference type="PANTHER" id="PTHR35550">
    <property type="match status" value="1"/>
</dbReference>
<name>A0A433NKK8_CHLFR</name>
<keyword evidence="1" id="KW-1133">Transmembrane helix</keyword>
<dbReference type="PANTHER" id="PTHR35550:SF2">
    <property type="entry name" value="OS05G0401200 PROTEIN"/>
    <property type="match status" value="1"/>
</dbReference>
<dbReference type="InterPro" id="IPR021467">
    <property type="entry name" value="DUF3119"/>
</dbReference>
<accession>A0A433NKK8</accession>
<sequence>MMSTHKTGIKTVTTSKAPLSASTVELKPSYNIPVVLAIAAIPLLFLQPWVGGAIAILGLFLMFQAVTIRLQFTATDLDIYRGEKLIRRFPYLEWQNWRIFWDKIPILFYFKEVKSIHFLPILFDPNTLKKCLEERCPRIES</sequence>
<evidence type="ECO:0000313" key="2">
    <source>
        <dbReference type="EMBL" id="RUR83341.1"/>
    </source>
</evidence>
<gene>
    <name evidence="2" type="ORF">PCC6912_21740</name>
</gene>
<evidence type="ECO:0000256" key="1">
    <source>
        <dbReference type="SAM" id="Phobius"/>
    </source>
</evidence>
<proteinExistence type="predicted"/>
<protein>
    <submittedName>
        <fullName evidence="2">Glycerol dehydrogenase</fullName>
    </submittedName>
</protein>